<dbReference type="InterPro" id="IPR043504">
    <property type="entry name" value="Peptidase_S1_PA_chymotrypsin"/>
</dbReference>
<dbReference type="PRINTS" id="PR00834">
    <property type="entry name" value="PROTEASES2C"/>
</dbReference>
<dbReference type="PANTHER" id="PTHR43019">
    <property type="entry name" value="SERINE ENDOPROTEASE DEGS"/>
    <property type="match status" value="1"/>
</dbReference>
<protein>
    <recommendedName>
        <fullName evidence="4">Serine protease</fullName>
    </recommendedName>
</protein>
<feature type="region of interest" description="Disordered" evidence="1">
    <location>
        <begin position="1"/>
        <end position="35"/>
    </location>
</feature>
<dbReference type="AlphaFoldDB" id="A0A317FKY6"/>
<evidence type="ECO:0008006" key="4">
    <source>
        <dbReference type="Google" id="ProtNLM"/>
    </source>
</evidence>
<keyword evidence="3" id="KW-1185">Reference proteome</keyword>
<feature type="compositionally biased region" description="Low complexity" evidence="1">
    <location>
        <begin position="11"/>
        <end position="21"/>
    </location>
</feature>
<dbReference type="EMBL" id="QGNA01000001">
    <property type="protein sequence ID" value="PWS39223.1"/>
    <property type="molecule type" value="Genomic_DNA"/>
</dbReference>
<dbReference type="GO" id="GO:0006508">
    <property type="term" value="P:proteolysis"/>
    <property type="evidence" value="ECO:0007669"/>
    <property type="project" value="InterPro"/>
</dbReference>
<name>A0A317FKY6_9PROT</name>
<evidence type="ECO:0000313" key="2">
    <source>
        <dbReference type="EMBL" id="PWS39223.1"/>
    </source>
</evidence>
<accession>A0A317FKY6</accession>
<evidence type="ECO:0000256" key="1">
    <source>
        <dbReference type="SAM" id="MobiDB-lite"/>
    </source>
</evidence>
<dbReference type="OrthoDB" id="112232at2"/>
<dbReference type="Proteomes" id="UP000245765">
    <property type="component" value="Unassembled WGS sequence"/>
</dbReference>
<organism evidence="2 3">
    <name type="scientific">Falsiroseomonas bella</name>
    <dbReference type="NCBI Taxonomy" id="2184016"/>
    <lineage>
        <taxon>Bacteria</taxon>
        <taxon>Pseudomonadati</taxon>
        <taxon>Pseudomonadota</taxon>
        <taxon>Alphaproteobacteria</taxon>
        <taxon>Acetobacterales</taxon>
        <taxon>Roseomonadaceae</taxon>
        <taxon>Falsiroseomonas</taxon>
    </lineage>
</organism>
<feature type="compositionally biased region" description="Pro residues" evidence="1">
    <location>
        <begin position="1"/>
        <end position="10"/>
    </location>
</feature>
<evidence type="ECO:0000313" key="3">
    <source>
        <dbReference type="Proteomes" id="UP000245765"/>
    </source>
</evidence>
<proteinExistence type="predicted"/>
<dbReference type="GO" id="GO:0004252">
    <property type="term" value="F:serine-type endopeptidase activity"/>
    <property type="evidence" value="ECO:0007669"/>
    <property type="project" value="InterPro"/>
</dbReference>
<comment type="caution">
    <text evidence="2">The sequence shown here is derived from an EMBL/GenBank/DDBJ whole genome shotgun (WGS) entry which is preliminary data.</text>
</comment>
<reference evidence="3" key="1">
    <citation type="submission" date="2018-05" db="EMBL/GenBank/DDBJ databases">
        <authorList>
            <person name="Du Z."/>
            <person name="Wang X."/>
        </authorList>
    </citation>
    <scope>NUCLEOTIDE SEQUENCE [LARGE SCALE GENOMIC DNA]</scope>
    <source>
        <strain evidence="3">CQN31</strain>
    </source>
</reference>
<sequence>MPTAKPPPLAGAPAPAVAGKPGAPPAAPPGGTGRTLSTGTGFVVATGRALTNYHVIEGCRAVRLRTSAGNEMPARVLASDRQRDLALLEVPSEAGPPLTFRRNPNIRRGENVVTYGFPLAGLLSSGPTLTTGEISALAGLRDNQTQYQISAPVQPGNSGGPLLDMSGQVVGVIVSKLNAQRIAQQTGDIPQNVNFAVKGTEALDFLRRNRVEPRLDDGAQRSAAEVGEIAHPSVLFLRCLG</sequence>
<dbReference type="PANTHER" id="PTHR43019:SF23">
    <property type="entry name" value="PROTEASE DO-LIKE 5, CHLOROPLASTIC"/>
    <property type="match status" value="1"/>
</dbReference>
<dbReference type="Gene3D" id="2.40.10.10">
    <property type="entry name" value="Trypsin-like serine proteases"/>
    <property type="match status" value="2"/>
</dbReference>
<dbReference type="Pfam" id="PF13365">
    <property type="entry name" value="Trypsin_2"/>
    <property type="match status" value="1"/>
</dbReference>
<dbReference type="InterPro" id="IPR001940">
    <property type="entry name" value="Peptidase_S1C"/>
</dbReference>
<gene>
    <name evidence="2" type="ORF">DFH01_00025</name>
</gene>
<dbReference type="SUPFAM" id="SSF50494">
    <property type="entry name" value="Trypsin-like serine proteases"/>
    <property type="match status" value="1"/>
</dbReference>
<dbReference type="InterPro" id="IPR009003">
    <property type="entry name" value="Peptidase_S1_PA"/>
</dbReference>